<protein>
    <recommendedName>
        <fullName evidence="4">YesK-like protein</fullName>
    </recommendedName>
</protein>
<keyword evidence="1" id="KW-1133">Transmembrane helix</keyword>
<proteinExistence type="predicted"/>
<dbReference type="Proteomes" id="UP000307841">
    <property type="component" value="Unassembled WGS sequence"/>
</dbReference>
<reference evidence="2 3" key="1">
    <citation type="submission" date="2019-04" db="EMBL/GenBank/DDBJ databases">
        <title>Whole genome sequencing of Brevibacillus sp. TGS2-1.</title>
        <authorList>
            <person name="Choi A."/>
        </authorList>
    </citation>
    <scope>NUCLEOTIDE SEQUENCE [LARGE SCALE GENOMIC DNA]</scope>
    <source>
        <strain evidence="2 3">TGS2-1</strain>
    </source>
</reference>
<feature type="transmembrane region" description="Helical" evidence="1">
    <location>
        <begin position="6"/>
        <end position="26"/>
    </location>
</feature>
<evidence type="ECO:0000313" key="2">
    <source>
        <dbReference type="EMBL" id="TKI55108.1"/>
    </source>
</evidence>
<gene>
    <name evidence="2" type="ORF">E8L90_06345</name>
</gene>
<dbReference type="EMBL" id="SZNK01000001">
    <property type="protein sequence ID" value="TKI55108.1"/>
    <property type="molecule type" value="Genomic_DNA"/>
</dbReference>
<dbReference type="InterPro" id="IPR025434">
    <property type="entry name" value="YesK-like"/>
</dbReference>
<dbReference type="RefSeq" id="WP_137028487.1">
    <property type="nucleotide sequence ID" value="NZ_SZNK01000001.1"/>
</dbReference>
<dbReference type="Pfam" id="PF14150">
    <property type="entry name" value="YesK"/>
    <property type="match status" value="1"/>
</dbReference>
<feature type="transmembrane region" description="Helical" evidence="1">
    <location>
        <begin position="61"/>
        <end position="83"/>
    </location>
</feature>
<feature type="transmembrane region" description="Helical" evidence="1">
    <location>
        <begin position="33"/>
        <end position="55"/>
    </location>
</feature>
<dbReference type="AlphaFoldDB" id="A0A4U2Y3T1"/>
<accession>A0A4U2Y3T1</accession>
<name>A0A4U2Y3T1_9BACL</name>
<keyword evidence="1" id="KW-0472">Membrane</keyword>
<evidence type="ECO:0000313" key="3">
    <source>
        <dbReference type="Proteomes" id="UP000307841"/>
    </source>
</evidence>
<keyword evidence="1" id="KW-0812">Transmembrane</keyword>
<dbReference type="OrthoDB" id="2454878at2"/>
<evidence type="ECO:0008006" key="4">
    <source>
        <dbReference type="Google" id="ProtNLM"/>
    </source>
</evidence>
<sequence>MQIFIYICLGVTLLFAIASILLRKIFPEKNGKYLGIGFAGLLIISIVIIIISFFVGGWSGMGYGVIGISIFIGTLLGGVLNIVTKHFFHR</sequence>
<keyword evidence="3" id="KW-1185">Reference proteome</keyword>
<comment type="caution">
    <text evidence="2">The sequence shown here is derived from an EMBL/GenBank/DDBJ whole genome shotgun (WGS) entry which is preliminary data.</text>
</comment>
<organism evidence="2 3">
    <name type="scientific">Brevibacillus antibioticus</name>
    <dbReference type="NCBI Taxonomy" id="2570228"/>
    <lineage>
        <taxon>Bacteria</taxon>
        <taxon>Bacillati</taxon>
        <taxon>Bacillota</taxon>
        <taxon>Bacilli</taxon>
        <taxon>Bacillales</taxon>
        <taxon>Paenibacillaceae</taxon>
        <taxon>Brevibacillus</taxon>
    </lineage>
</organism>
<evidence type="ECO:0000256" key="1">
    <source>
        <dbReference type="SAM" id="Phobius"/>
    </source>
</evidence>